<evidence type="ECO:0000313" key="2">
    <source>
        <dbReference type="EMBL" id="KHQ52741.1"/>
    </source>
</evidence>
<dbReference type="EMBL" id="JSUQ01000010">
    <property type="protein sequence ID" value="KHQ52741.1"/>
    <property type="molecule type" value="Genomic_DNA"/>
</dbReference>
<evidence type="ECO:0000256" key="1">
    <source>
        <dbReference type="SAM" id="SignalP"/>
    </source>
</evidence>
<organism evidence="2 3">
    <name type="scientific">Mameliella alba</name>
    <dbReference type="NCBI Taxonomy" id="561184"/>
    <lineage>
        <taxon>Bacteria</taxon>
        <taxon>Pseudomonadati</taxon>
        <taxon>Pseudomonadota</taxon>
        <taxon>Alphaproteobacteria</taxon>
        <taxon>Rhodobacterales</taxon>
        <taxon>Roseobacteraceae</taxon>
        <taxon>Mameliella</taxon>
    </lineage>
</organism>
<evidence type="ECO:0000313" key="3">
    <source>
        <dbReference type="Proteomes" id="UP000030960"/>
    </source>
</evidence>
<feature type="signal peptide" evidence="1">
    <location>
        <begin position="1"/>
        <end position="19"/>
    </location>
</feature>
<comment type="caution">
    <text evidence="2">The sequence shown here is derived from an EMBL/GenBank/DDBJ whole genome shotgun (WGS) entry which is preliminary data.</text>
</comment>
<name>A0A0B3S7T3_9RHOB</name>
<gene>
    <name evidence="2" type="ORF">OA50_02777</name>
</gene>
<protein>
    <submittedName>
        <fullName evidence="2">Uncharacterized protein</fullName>
    </submittedName>
</protein>
<dbReference type="Proteomes" id="UP000030960">
    <property type="component" value="Unassembled WGS sequence"/>
</dbReference>
<keyword evidence="3" id="KW-1185">Reference proteome</keyword>
<accession>A0A0B3S7T3</accession>
<proteinExistence type="predicted"/>
<keyword evidence="1" id="KW-0732">Signal</keyword>
<dbReference type="OrthoDB" id="7870365at2"/>
<dbReference type="AlphaFoldDB" id="A0A0B3S7T3"/>
<feature type="chain" id="PRO_5002084937" evidence="1">
    <location>
        <begin position="20"/>
        <end position="119"/>
    </location>
</feature>
<dbReference type="RefSeq" id="WP_043142429.1">
    <property type="nucleotide sequence ID" value="NZ_JSUQ01000010.1"/>
</dbReference>
<reference evidence="2 3" key="1">
    <citation type="submission" date="2014-10" db="EMBL/GenBank/DDBJ databases">
        <title>Genome sequence of Ponticoccus sp. strain UMTAT08 isolated from clonal culture of toxic dinoflagellate Alexandrium tamiyavanichii.</title>
        <authorList>
            <person name="Gan H.Y."/>
            <person name="Muhd D.-D."/>
            <person name="Mohd Noor M.E."/>
            <person name="Yeong Y.S."/>
            <person name="Usup G."/>
        </authorList>
    </citation>
    <scope>NUCLEOTIDE SEQUENCE [LARGE SCALE GENOMIC DNA]</scope>
    <source>
        <strain evidence="2 3">UMTAT08</strain>
    </source>
</reference>
<dbReference type="STRING" id="561184.SAMN05216376_10872"/>
<sequence>MKPALIALAALGLATPALGQSYACAPWGAASDTAPIAAITVSQRMITIEQGGLKTTARMAQATLKRRIFLAEDAALVVYGDAVLNAGQPPAFGDRVTLQHLRYDATAPNLAQTACERLK</sequence>